<dbReference type="Gene3D" id="3.10.20.880">
    <property type="match status" value="1"/>
</dbReference>
<dbReference type="RefSeq" id="WP_265963031.1">
    <property type="nucleotide sequence ID" value="NZ_JAPEVI010000003.1"/>
</dbReference>
<dbReference type="Pfam" id="PF00111">
    <property type="entry name" value="Fer2"/>
    <property type="match status" value="1"/>
</dbReference>
<dbReference type="InterPro" id="IPR001041">
    <property type="entry name" value="2Fe-2S_ferredoxin-type"/>
</dbReference>
<protein>
    <submittedName>
        <fullName evidence="3">ASKHA domain-containing protein</fullName>
    </submittedName>
</protein>
<accession>A0ABT3R2A3</accession>
<dbReference type="Pfam" id="PF17650">
    <property type="entry name" value="RACo_linker"/>
    <property type="match status" value="1"/>
</dbReference>
<dbReference type="PANTHER" id="PTHR42895">
    <property type="entry name" value="IRON-SULFUR CLUSTER-BINDING PROTEIN-RELATED"/>
    <property type="match status" value="1"/>
</dbReference>
<dbReference type="InterPro" id="IPR012675">
    <property type="entry name" value="Beta-grasp_dom_sf"/>
</dbReference>
<dbReference type="InterPro" id="IPR027980">
    <property type="entry name" value="RACo_C"/>
</dbReference>
<dbReference type="InterPro" id="IPR052911">
    <property type="entry name" value="Corrinoid_activation_enz"/>
</dbReference>
<sequence length="677" mass="72565">MTEDTKLAKVVFQPSGRRGTFPVGTPLLDAARSLGVYVESVCGGRGICGRCQILISEGSFAKEKLTSRAENLEAATEAENRYASLRNLPADRRLSCQAKILGDLVVDVPTDTQTNRQIVRKRAEARQIDPDSAISLVSVAIPEPDMEIPRGDIDRLREALVAQTGLADLITDPVLLPSVQTVLRQGQWRVTAAIHQDRNTLPTVVALWPGEKSTVYGLAVDIGSTTIAAHLCDLQNGRTVASAGTSNPQIRFGEDLMSRVSYVQMNPSRLPDLTKAVRDAINSLIGKLTGDVGAQRSDVLDATFVGNPVMHHLFLGIDPVELGGAPFALAVSDAMILNARDLGLLVNPGARVYMLPCIAGHVGADAAAATLSEAPYSRDEITLLVDVGTNAEIVLGNKDRLLAASSPTGPAFEGAEISSGQRAAPGAIERIRIDKDTLEPRFKVIGVDEWSDEEGFTDKIDGVGVTGICGSGIIEAVAEMYLAGIVTTDGVIDGSMAERTPRIQPKGRTFSYVIAKDGVEISILQTDIRAIQLAKGALYAGVKLLQDKLGVYELDRIRLAGAFGSYIDPKYAMILGLIPDCPLEGVAGVGNAAGTGARMALVNRGYRREIEHTVRNIEKIETALEPRFQEHFVNAMALPNKTDPFPHLRAAVALPEPKELADSDPAGGERRRRRRRG</sequence>
<comment type="caution">
    <text evidence="3">The sequence shown here is derived from an EMBL/GenBank/DDBJ whole genome shotgun (WGS) entry which is preliminary data.</text>
</comment>
<dbReference type="SUPFAM" id="SSF54292">
    <property type="entry name" value="2Fe-2S ferredoxin-like"/>
    <property type="match status" value="1"/>
</dbReference>
<dbReference type="Proteomes" id="UP001300261">
    <property type="component" value="Unassembled WGS sequence"/>
</dbReference>
<organism evidence="3 4">
    <name type="scientific">Roseibium salinum</name>
    <dbReference type="NCBI Taxonomy" id="1604349"/>
    <lineage>
        <taxon>Bacteria</taxon>
        <taxon>Pseudomonadati</taxon>
        <taxon>Pseudomonadota</taxon>
        <taxon>Alphaproteobacteria</taxon>
        <taxon>Hyphomicrobiales</taxon>
        <taxon>Stappiaceae</taxon>
        <taxon>Roseibium</taxon>
    </lineage>
</organism>
<dbReference type="Gene3D" id="3.30.420.480">
    <property type="entry name" value="Domain of unknown function (DUF4445)"/>
    <property type="match status" value="1"/>
</dbReference>
<evidence type="ECO:0000256" key="1">
    <source>
        <dbReference type="SAM" id="MobiDB-lite"/>
    </source>
</evidence>
<gene>
    <name evidence="3" type="ORF">ON753_12875</name>
</gene>
<dbReference type="Pfam" id="PF14574">
    <property type="entry name" value="RACo_C_ter"/>
    <property type="match status" value="1"/>
</dbReference>
<dbReference type="EMBL" id="JAPEVI010000003">
    <property type="protein sequence ID" value="MCX2723256.1"/>
    <property type="molecule type" value="Genomic_DNA"/>
</dbReference>
<dbReference type="InterPro" id="IPR041414">
    <property type="entry name" value="Raco-like_middle"/>
</dbReference>
<feature type="region of interest" description="Disordered" evidence="1">
    <location>
        <begin position="653"/>
        <end position="677"/>
    </location>
</feature>
<dbReference type="InterPro" id="IPR042259">
    <property type="entry name" value="Raco-like_middle_sf"/>
</dbReference>
<dbReference type="PROSITE" id="PS51085">
    <property type="entry name" value="2FE2S_FER_2"/>
    <property type="match status" value="1"/>
</dbReference>
<name>A0ABT3R2A3_9HYPH</name>
<dbReference type="InterPro" id="IPR036010">
    <property type="entry name" value="2Fe-2S_ferredoxin-like_sf"/>
</dbReference>
<evidence type="ECO:0000259" key="2">
    <source>
        <dbReference type="PROSITE" id="PS51085"/>
    </source>
</evidence>
<evidence type="ECO:0000313" key="4">
    <source>
        <dbReference type="Proteomes" id="UP001300261"/>
    </source>
</evidence>
<dbReference type="CDD" id="cd00207">
    <property type="entry name" value="fer2"/>
    <property type="match status" value="1"/>
</dbReference>
<dbReference type="Gene3D" id="3.10.20.30">
    <property type="match status" value="1"/>
</dbReference>
<dbReference type="PANTHER" id="PTHR42895:SF2">
    <property type="entry name" value="IRON-SULFUR CLUSTER PROTEIN"/>
    <property type="match status" value="1"/>
</dbReference>
<reference evidence="3 4" key="1">
    <citation type="journal article" date="2016" name="Int. J. Syst. Evol. Microbiol.">
        <title>Labrenzia salina sp. nov., isolated from the rhizosphere of the halophyte Arthrocnemum macrostachyum.</title>
        <authorList>
            <person name="Camacho M."/>
            <person name="Redondo-Gomez S."/>
            <person name="Rodriguez-Llorente I."/>
            <person name="Rohde M."/>
            <person name="Sproer C."/>
            <person name="Schumann P."/>
            <person name="Klenk H.P."/>
            <person name="Montero-Calasanz M.D.C."/>
        </authorList>
    </citation>
    <scope>NUCLEOTIDE SEQUENCE [LARGE SCALE GENOMIC DNA]</scope>
    <source>
        <strain evidence="3 4">DSM 29163</strain>
    </source>
</reference>
<dbReference type="InterPro" id="IPR040506">
    <property type="entry name" value="RACo_linker"/>
</dbReference>
<evidence type="ECO:0000313" key="3">
    <source>
        <dbReference type="EMBL" id="MCX2723256.1"/>
    </source>
</evidence>
<keyword evidence="4" id="KW-1185">Reference proteome</keyword>
<feature type="domain" description="2Fe-2S ferredoxin-type" evidence="2">
    <location>
        <begin position="8"/>
        <end position="112"/>
    </location>
</feature>
<proteinExistence type="predicted"/>
<dbReference type="Pfam" id="PF17651">
    <property type="entry name" value="Raco_middle"/>
    <property type="match status" value="1"/>
</dbReference>